<dbReference type="PANTHER" id="PTHR43289:SF34">
    <property type="entry name" value="SERINE_THREONINE-PROTEIN KINASE YBDM-RELATED"/>
    <property type="match status" value="1"/>
</dbReference>
<dbReference type="InterPro" id="IPR017441">
    <property type="entry name" value="Protein_kinase_ATP_BS"/>
</dbReference>
<feature type="domain" description="Protein kinase" evidence="6">
    <location>
        <begin position="21"/>
        <end position="310"/>
    </location>
</feature>
<comment type="caution">
    <text evidence="7">The sequence shown here is derived from an EMBL/GenBank/DDBJ whole genome shotgun (WGS) entry which is preliminary data.</text>
</comment>
<keyword evidence="1" id="KW-0808">Transferase</keyword>
<sequence length="571" mass="64433">MKNSSKSDSWIGRLIGDRQRYRLDKRLGAGGMGDVFLAMDTLLGQQVALKLLKDNLANSSELRKRFEREVAVCAALRSDHIVQVSDYGVTSEGYPFFVMEYLRGQSLGQLLRSENRLSVERILAITTQVCDGLRAAHEGVTLWRNNATISEHITVVHRDLKPDNIFLVPTTLGELVKILDFGIAKIREDTAEHTKLTNMFLGTYHYAAPEQLEVKANIDGRADIYSLGIILYEMFSGVDPFGLGLSSQKISEISWALAHTSKPPVPLRSLPGLSPISPEIEAVVMRCLQKSPNERFTNVQEFKLALQNAVAQLGITDLTIAQDLQTYAQISNEQTRIKPSSFQQISTEKTVRRPFHFRPVSEDKTVKHSINFIQHIDNETIQQPFVARQDIEDGTIQQSLPSETDFEDKTVRRPLQPVEQSIAEEILSLEKETISEILAEVIGPIANTLIQEVMVRSPNTQELLENLMLYLSAKQRNEFENKAILWSKKHSIHTPTWSNHPYVLNNSVINASFLRQCEERLADIIGPIAGSLIQAVLTSHPQISHQELVMILAREIPDEKKANNFYQQMFN</sequence>
<evidence type="ECO:0000256" key="5">
    <source>
        <dbReference type="PROSITE-ProRule" id="PRU10141"/>
    </source>
</evidence>
<dbReference type="InterPro" id="IPR058395">
    <property type="entry name" value="DUF8082"/>
</dbReference>
<dbReference type="PROSITE" id="PS50011">
    <property type="entry name" value="PROTEIN_KINASE_DOM"/>
    <property type="match status" value="1"/>
</dbReference>
<name>A0ABR8KDX6_9NOSO</name>
<evidence type="ECO:0000256" key="3">
    <source>
        <dbReference type="ARBA" id="ARBA00022777"/>
    </source>
</evidence>
<dbReference type="InterPro" id="IPR000719">
    <property type="entry name" value="Prot_kinase_dom"/>
</dbReference>
<dbReference type="Pfam" id="PF26309">
    <property type="entry name" value="DUF8082"/>
    <property type="match status" value="2"/>
</dbReference>
<feature type="binding site" evidence="5">
    <location>
        <position position="50"/>
    </location>
    <ligand>
        <name>ATP</name>
        <dbReference type="ChEBI" id="CHEBI:30616"/>
    </ligand>
</feature>
<dbReference type="SUPFAM" id="SSF56112">
    <property type="entry name" value="Protein kinase-like (PK-like)"/>
    <property type="match status" value="1"/>
</dbReference>
<evidence type="ECO:0000256" key="2">
    <source>
        <dbReference type="ARBA" id="ARBA00022741"/>
    </source>
</evidence>
<keyword evidence="3 7" id="KW-0418">Kinase</keyword>
<evidence type="ECO:0000256" key="1">
    <source>
        <dbReference type="ARBA" id="ARBA00022679"/>
    </source>
</evidence>
<dbReference type="GO" id="GO:0016301">
    <property type="term" value="F:kinase activity"/>
    <property type="evidence" value="ECO:0007669"/>
    <property type="project" value="UniProtKB-KW"/>
</dbReference>
<dbReference type="Gene3D" id="1.10.510.10">
    <property type="entry name" value="Transferase(Phosphotransferase) domain 1"/>
    <property type="match status" value="1"/>
</dbReference>
<reference evidence="7 8" key="1">
    <citation type="journal article" date="2020" name="ISME J.">
        <title>Comparative genomics reveals insights into cyanobacterial evolution and habitat adaptation.</title>
        <authorList>
            <person name="Chen M.Y."/>
            <person name="Teng W.K."/>
            <person name="Zhao L."/>
            <person name="Hu C.X."/>
            <person name="Zhou Y.K."/>
            <person name="Han B.P."/>
            <person name="Song L.R."/>
            <person name="Shu W.S."/>
        </authorList>
    </citation>
    <scope>NUCLEOTIDE SEQUENCE [LARGE SCALE GENOMIC DNA]</scope>
    <source>
        <strain evidence="7 8">FACHB-159</strain>
    </source>
</reference>
<evidence type="ECO:0000313" key="8">
    <source>
        <dbReference type="Proteomes" id="UP000637383"/>
    </source>
</evidence>
<dbReference type="SMART" id="SM00220">
    <property type="entry name" value="S_TKc"/>
    <property type="match status" value="1"/>
</dbReference>
<dbReference type="Gene3D" id="3.30.200.20">
    <property type="entry name" value="Phosphorylase Kinase, domain 1"/>
    <property type="match status" value="1"/>
</dbReference>
<dbReference type="Proteomes" id="UP000637383">
    <property type="component" value="Unassembled WGS sequence"/>
</dbReference>
<gene>
    <name evidence="7" type="ORF">H6H03_28330</name>
</gene>
<keyword evidence="2 5" id="KW-0547">Nucleotide-binding</keyword>
<dbReference type="Pfam" id="PF00069">
    <property type="entry name" value="Pkinase"/>
    <property type="match status" value="1"/>
</dbReference>
<protein>
    <submittedName>
        <fullName evidence="7">Protein kinase</fullName>
    </submittedName>
</protein>
<dbReference type="CDD" id="cd14014">
    <property type="entry name" value="STKc_PknB_like"/>
    <property type="match status" value="1"/>
</dbReference>
<dbReference type="PROSITE" id="PS00107">
    <property type="entry name" value="PROTEIN_KINASE_ATP"/>
    <property type="match status" value="1"/>
</dbReference>
<dbReference type="InterPro" id="IPR011009">
    <property type="entry name" value="Kinase-like_dom_sf"/>
</dbReference>
<proteinExistence type="predicted"/>
<dbReference type="EMBL" id="JACJTU010000037">
    <property type="protein sequence ID" value="MBD2737749.1"/>
    <property type="molecule type" value="Genomic_DNA"/>
</dbReference>
<dbReference type="RefSeq" id="WP_190958322.1">
    <property type="nucleotide sequence ID" value="NZ_JACJTU010000037.1"/>
</dbReference>
<organism evidence="7 8">
    <name type="scientific">Nostoc paludosum FACHB-159</name>
    <dbReference type="NCBI Taxonomy" id="2692908"/>
    <lineage>
        <taxon>Bacteria</taxon>
        <taxon>Bacillati</taxon>
        <taxon>Cyanobacteriota</taxon>
        <taxon>Cyanophyceae</taxon>
        <taxon>Nostocales</taxon>
        <taxon>Nostocaceae</taxon>
        <taxon>Nostoc</taxon>
    </lineage>
</organism>
<evidence type="ECO:0000259" key="6">
    <source>
        <dbReference type="PROSITE" id="PS50011"/>
    </source>
</evidence>
<dbReference type="InterPro" id="IPR008271">
    <property type="entry name" value="Ser/Thr_kinase_AS"/>
</dbReference>
<dbReference type="PANTHER" id="PTHR43289">
    <property type="entry name" value="MITOGEN-ACTIVATED PROTEIN KINASE KINASE KINASE 20-RELATED"/>
    <property type="match status" value="1"/>
</dbReference>
<keyword evidence="4 5" id="KW-0067">ATP-binding</keyword>
<dbReference type="PROSITE" id="PS00108">
    <property type="entry name" value="PROTEIN_KINASE_ST"/>
    <property type="match status" value="1"/>
</dbReference>
<evidence type="ECO:0000313" key="7">
    <source>
        <dbReference type="EMBL" id="MBD2737749.1"/>
    </source>
</evidence>
<keyword evidence="8" id="KW-1185">Reference proteome</keyword>
<evidence type="ECO:0000256" key="4">
    <source>
        <dbReference type="ARBA" id="ARBA00022840"/>
    </source>
</evidence>
<accession>A0ABR8KDX6</accession>